<evidence type="ECO:0000256" key="3">
    <source>
        <dbReference type="ARBA" id="ARBA00022741"/>
    </source>
</evidence>
<feature type="compositionally biased region" description="Acidic residues" evidence="10">
    <location>
        <begin position="158"/>
        <end position="169"/>
    </location>
</feature>
<evidence type="ECO:0000256" key="4">
    <source>
        <dbReference type="ARBA" id="ARBA00022801"/>
    </source>
</evidence>
<evidence type="ECO:0000259" key="11">
    <source>
        <dbReference type="SMART" id="SM00847"/>
    </source>
</evidence>
<dbReference type="GO" id="GO:0008380">
    <property type="term" value="P:RNA splicing"/>
    <property type="evidence" value="ECO:0007669"/>
    <property type="project" value="UniProtKB-KW"/>
</dbReference>
<keyword evidence="4" id="KW-0378">Hydrolase</keyword>
<dbReference type="PANTHER" id="PTHR18934:SF83">
    <property type="entry name" value="PRE-MRNA-SPLICING FACTOR ATP-DEPENDENT RNA HELICASE DHX16"/>
    <property type="match status" value="1"/>
</dbReference>
<comment type="catalytic activity">
    <reaction evidence="8">
        <text>ATP + H2O = ADP + phosphate + H(+)</text>
        <dbReference type="Rhea" id="RHEA:13065"/>
        <dbReference type="ChEBI" id="CHEBI:15377"/>
        <dbReference type="ChEBI" id="CHEBI:15378"/>
        <dbReference type="ChEBI" id="CHEBI:30616"/>
        <dbReference type="ChEBI" id="CHEBI:43474"/>
        <dbReference type="ChEBI" id="CHEBI:456216"/>
        <dbReference type="EC" id="3.6.4.13"/>
    </reaction>
</comment>
<feature type="region of interest" description="Disordered" evidence="10">
    <location>
        <begin position="129"/>
        <end position="223"/>
    </location>
</feature>
<accession>A0A3S4NHB9</accession>
<evidence type="ECO:0000256" key="7">
    <source>
        <dbReference type="ARBA" id="ARBA00023187"/>
    </source>
</evidence>
<dbReference type="FunFam" id="1.20.120.1080:FF:000001">
    <property type="entry name" value="Pre-mRNA-splicing factor ATP-dependent RNA helicase"/>
    <property type="match status" value="1"/>
</dbReference>
<evidence type="ECO:0000256" key="10">
    <source>
        <dbReference type="SAM" id="MobiDB-lite"/>
    </source>
</evidence>
<dbReference type="OrthoDB" id="10253254at2759"/>
<dbReference type="SMART" id="SM00847">
    <property type="entry name" value="HA2"/>
    <property type="match status" value="1"/>
</dbReference>
<dbReference type="InterPro" id="IPR048333">
    <property type="entry name" value="HA2_WH"/>
</dbReference>
<protein>
    <recommendedName>
        <fullName evidence="1">RNA helicase</fullName>
        <ecNumber evidence="1">3.6.4.13</ecNumber>
    </recommendedName>
</protein>
<gene>
    <name evidence="12" type="ORF">CKAN_00570500</name>
</gene>
<dbReference type="GO" id="GO:0071013">
    <property type="term" value="C:catalytic step 2 spliceosome"/>
    <property type="evidence" value="ECO:0007669"/>
    <property type="project" value="TreeGrafter"/>
</dbReference>
<keyword evidence="5 12" id="KW-0347">Helicase</keyword>
<dbReference type="SUPFAM" id="SSF52540">
    <property type="entry name" value="P-loop containing nucleoside triphosphate hydrolases"/>
    <property type="match status" value="2"/>
</dbReference>
<dbReference type="InterPro" id="IPR011709">
    <property type="entry name" value="DEAD-box_helicase_OB_fold"/>
</dbReference>
<dbReference type="GO" id="GO:0003724">
    <property type="term" value="F:RNA helicase activity"/>
    <property type="evidence" value="ECO:0007669"/>
    <property type="project" value="UniProtKB-EC"/>
</dbReference>
<evidence type="ECO:0000256" key="1">
    <source>
        <dbReference type="ARBA" id="ARBA00012552"/>
    </source>
</evidence>
<feature type="compositionally biased region" description="Basic and acidic residues" evidence="10">
    <location>
        <begin position="142"/>
        <end position="157"/>
    </location>
</feature>
<keyword evidence="13" id="KW-1185">Reference proteome</keyword>
<dbReference type="PANTHER" id="PTHR18934">
    <property type="entry name" value="ATP-DEPENDENT RNA HELICASE"/>
    <property type="match status" value="1"/>
</dbReference>
<evidence type="ECO:0000256" key="8">
    <source>
        <dbReference type="ARBA" id="ARBA00047984"/>
    </source>
</evidence>
<evidence type="ECO:0000256" key="9">
    <source>
        <dbReference type="SAM" id="Coils"/>
    </source>
</evidence>
<dbReference type="Gene3D" id="3.40.50.300">
    <property type="entry name" value="P-loop containing nucleotide triphosphate hydrolases"/>
    <property type="match status" value="1"/>
</dbReference>
<feature type="compositionally biased region" description="Basic and acidic residues" evidence="10">
    <location>
        <begin position="170"/>
        <end position="219"/>
    </location>
</feature>
<evidence type="ECO:0000256" key="5">
    <source>
        <dbReference type="ARBA" id="ARBA00022806"/>
    </source>
</evidence>
<dbReference type="InterPro" id="IPR007502">
    <property type="entry name" value="Helicase-assoc_dom"/>
</dbReference>
<feature type="domain" description="Helicase-associated" evidence="11">
    <location>
        <begin position="508"/>
        <end position="600"/>
    </location>
</feature>
<keyword evidence="3" id="KW-0547">Nucleotide-binding</keyword>
<keyword evidence="6" id="KW-0067">ATP-binding</keyword>
<dbReference type="Gene3D" id="1.20.120.1080">
    <property type="match status" value="1"/>
</dbReference>
<evidence type="ECO:0000313" key="13">
    <source>
        <dbReference type="Proteomes" id="UP000283530"/>
    </source>
</evidence>
<dbReference type="AlphaFoldDB" id="A0A3S4NHB9"/>
<evidence type="ECO:0000313" key="12">
    <source>
        <dbReference type="EMBL" id="RWR77226.1"/>
    </source>
</evidence>
<dbReference type="InterPro" id="IPR027417">
    <property type="entry name" value="P-loop_NTPase"/>
</dbReference>
<dbReference type="Pfam" id="PF07717">
    <property type="entry name" value="OB_NTP_bind"/>
    <property type="match status" value="1"/>
</dbReference>
<dbReference type="Pfam" id="PF21010">
    <property type="entry name" value="HA2_C"/>
    <property type="match status" value="1"/>
</dbReference>
<organism evidence="12 13">
    <name type="scientific">Cinnamomum micranthum f. kanehirae</name>
    <dbReference type="NCBI Taxonomy" id="337451"/>
    <lineage>
        <taxon>Eukaryota</taxon>
        <taxon>Viridiplantae</taxon>
        <taxon>Streptophyta</taxon>
        <taxon>Embryophyta</taxon>
        <taxon>Tracheophyta</taxon>
        <taxon>Spermatophyta</taxon>
        <taxon>Magnoliopsida</taxon>
        <taxon>Magnoliidae</taxon>
        <taxon>Laurales</taxon>
        <taxon>Lauraceae</taxon>
        <taxon>Cinnamomum</taxon>
    </lineage>
</organism>
<dbReference type="EMBL" id="QPKB01000002">
    <property type="protein sequence ID" value="RWR77226.1"/>
    <property type="molecule type" value="Genomic_DNA"/>
</dbReference>
<dbReference type="Proteomes" id="UP000283530">
    <property type="component" value="Unassembled WGS sequence"/>
</dbReference>
<feature type="coiled-coil region" evidence="9">
    <location>
        <begin position="229"/>
        <end position="256"/>
    </location>
</feature>
<sequence length="758" mass="87460">MLDESSLRRWVSDKLMSLIGYSQPAVVQFVIGLAKKSRSPAEVAGRIVDIGFSSSAETRAFAEEIFTRVPHNASSLNMYQKEEKEAAMLVKKQKSYTLIDADDDDDDVGGQVPQVVKSHKLDIRQKRFRKKSENEEIDDEEVTRRDKERQVRTRTSEVDDDEDEDDVESEEARKRDQEERAQLERNMRERDAAGTRKMMEPKLSRKEEEEAIRRSKAMEENDLSSLRKVSRQEYLKKREQKKLEELRDDIVDEQYLFDGVELTESEIREMRYKKEIYELAKKRLESVDEITEYRMPDAYDQDGGVNQEKRFSVAQQRYRDTAAGDKMNPFAEQEAWEEHQIGKAALKFGSKDKRQTSEDYQYVFEDQIDFIKESVMDGEKYEGESPTEMTEDLSGKSMLQKLQEERKTLPIYPYREELLQAISDHQVLVIVGETGSGKTTQIPQYLHEAGYTKRGKIGCTQPRRVAAMSVAARVSQEMGVKLGHESLGIHDLLHFDFMDPPPSEALIKALELLFALSALNSVGELTKVGRRMAEFPLDPMLSKMIVASDNYKCSDEIISIAAMLSVGNSIFYRPKDKQVHADNARMNFHTGNVGDHIALLKVYNSWKETNFSTQWCYENYIQVRSMKRARDIRDQLEGLLERVEIEISSNFNDFDSIKKAITSGFFHHSARLQRSGAYRTIKNPQTVHIHPSSGLAQVLPRWAIYHELVLTTKEYMRQVTELKPEWLVDIAPHYYQLKDVEDSGAKKMPRGQGRAVKD</sequence>
<name>A0A3S4NHB9_9MAGN</name>
<dbReference type="GO" id="GO:0006397">
    <property type="term" value="P:mRNA processing"/>
    <property type="evidence" value="ECO:0007669"/>
    <property type="project" value="UniProtKB-KW"/>
</dbReference>
<proteinExistence type="predicted"/>
<keyword evidence="2" id="KW-0507">mRNA processing</keyword>
<reference evidence="12 13" key="1">
    <citation type="journal article" date="2019" name="Nat. Plants">
        <title>Stout camphor tree genome fills gaps in understanding of flowering plant genome evolution.</title>
        <authorList>
            <person name="Chaw S.M."/>
            <person name="Liu Y.C."/>
            <person name="Wu Y.W."/>
            <person name="Wang H.Y."/>
            <person name="Lin C.I."/>
            <person name="Wu C.S."/>
            <person name="Ke H.M."/>
            <person name="Chang L.Y."/>
            <person name="Hsu C.Y."/>
            <person name="Yang H.T."/>
            <person name="Sudianto E."/>
            <person name="Hsu M.H."/>
            <person name="Wu K.P."/>
            <person name="Wang L.N."/>
            <person name="Leebens-Mack J.H."/>
            <person name="Tsai I.J."/>
        </authorList>
    </citation>
    <scope>NUCLEOTIDE SEQUENCE [LARGE SCALE GENOMIC DNA]</scope>
    <source>
        <strain evidence="13">cv. Chaw 1501</strain>
        <tissue evidence="12">Young leaves</tissue>
    </source>
</reference>
<dbReference type="Pfam" id="PF04408">
    <property type="entry name" value="WHD_HA2"/>
    <property type="match status" value="1"/>
</dbReference>
<evidence type="ECO:0000256" key="2">
    <source>
        <dbReference type="ARBA" id="ARBA00022664"/>
    </source>
</evidence>
<comment type="caution">
    <text evidence="12">The sequence shown here is derived from an EMBL/GenBank/DDBJ whole genome shotgun (WGS) entry which is preliminary data.</text>
</comment>
<dbReference type="GO" id="GO:0016787">
    <property type="term" value="F:hydrolase activity"/>
    <property type="evidence" value="ECO:0007669"/>
    <property type="project" value="UniProtKB-KW"/>
</dbReference>
<dbReference type="GO" id="GO:0003723">
    <property type="term" value="F:RNA binding"/>
    <property type="evidence" value="ECO:0007669"/>
    <property type="project" value="TreeGrafter"/>
</dbReference>
<dbReference type="STRING" id="337451.A0A3S4NHB9"/>
<keyword evidence="7" id="KW-0508">mRNA splicing</keyword>
<keyword evidence="9" id="KW-0175">Coiled coil</keyword>
<dbReference type="EC" id="3.6.4.13" evidence="1"/>
<dbReference type="GO" id="GO:0005524">
    <property type="term" value="F:ATP binding"/>
    <property type="evidence" value="ECO:0007669"/>
    <property type="project" value="UniProtKB-KW"/>
</dbReference>
<evidence type="ECO:0000256" key="6">
    <source>
        <dbReference type="ARBA" id="ARBA00022840"/>
    </source>
</evidence>